<accession>A0AAV0BKJ0</accession>
<proteinExistence type="predicted"/>
<sequence length="163" mass="18417">MDRDRYDVAETRLRQEDEEPAAAELIPQVKAFKAAILECKYIEGPLDQQRAELHESQNMIAEQNCNIASTSYHGLPPIVGPKIQPSDPSSPSGWDMVTRWARLGTFLDELETRSAKLQELLQDQLEYALSGIVHKQKSGKEQKSKATEHHESAIQAQGKYEKE</sequence>
<dbReference type="AlphaFoldDB" id="A0AAV0BKJ0"/>
<feature type="compositionally biased region" description="Basic and acidic residues" evidence="1">
    <location>
        <begin position="138"/>
        <end position="152"/>
    </location>
</feature>
<protein>
    <submittedName>
        <fullName evidence="2">Uncharacterized protein</fullName>
    </submittedName>
</protein>
<dbReference type="EMBL" id="CALTRL010005907">
    <property type="protein sequence ID" value="CAH7687769.1"/>
    <property type="molecule type" value="Genomic_DNA"/>
</dbReference>
<evidence type="ECO:0000313" key="3">
    <source>
        <dbReference type="Proteomes" id="UP001153365"/>
    </source>
</evidence>
<organism evidence="2 3">
    <name type="scientific">Phakopsora pachyrhizi</name>
    <name type="common">Asian soybean rust disease fungus</name>
    <dbReference type="NCBI Taxonomy" id="170000"/>
    <lineage>
        <taxon>Eukaryota</taxon>
        <taxon>Fungi</taxon>
        <taxon>Dikarya</taxon>
        <taxon>Basidiomycota</taxon>
        <taxon>Pucciniomycotina</taxon>
        <taxon>Pucciniomycetes</taxon>
        <taxon>Pucciniales</taxon>
        <taxon>Phakopsoraceae</taxon>
        <taxon>Phakopsora</taxon>
    </lineage>
</organism>
<comment type="caution">
    <text evidence="2">The sequence shown here is derived from an EMBL/GenBank/DDBJ whole genome shotgun (WGS) entry which is preliminary data.</text>
</comment>
<evidence type="ECO:0000313" key="2">
    <source>
        <dbReference type="EMBL" id="CAH7687769.1"/>
    </source>
</evidence>
<name>A0AAV0BKJ0_PHAPC</name>
<keyword evidence="3" id="KW-1185">Reference proteome</keyword>
<gene>
    <name evidence="2" type="ORF">PPACK8108_LOCUS22605</name>
</gene>
<evidence type="ECO:0000256" key="1">
    <source>
        <dbReference type="SAM" id="MobiDB-lite"/>
    </source>
</evidence>
<reference evidence="2" key="1">
    <citation type="submission" date="2022-06" db="EMBL/GenBank/DDBJ databases">
        <authorList>
            <consortium name="SYNGENTA / RWTH Aachen University"/>
        </authorList>
    </citation>
    <scope>NUCLEOTIDE SEQUENCE</scope>
</reference>
<dbReference type="Proteomes" id="UP001153365">
    <property type="component" value="Unassembled WGS sequence"/>
</dbReference>
<feature type="region of interest" description="Disordered" evidence="1">
    <location>
        <begin position="136"/>
        <end position="163"/>
    </location>
</feature>